<evidence type="ECO:0000313" key="3">
    <source>
        <dbReference type="EMBL" id="SDR43490.1"/>
    </source>
</evidence>
<dbReference type="EMBL" id="FNKM01000002">
    <property type="protein sequence ID" value="SDR43490.1"/>
    <property type="molecule type" value="Genomic_DNA"/>
</dbReference>
<dbReference type="RefSeq" id="WP_090409497.1">
    <property type="nucleotide sequence ID" value="NZ_CAUSAB010000007.1"/>
</dbReference>
<reference evidence="3 5" key="1">
    <citation type="submission" date="2016-10" db="EMBL/GenBank/DDBJ databases">
        <authorList>
            <person name="Varghese N."/>
            <person name="Submissions S."/>
        </authorList>
    </citation>
    <scope>NUCLEOTIDE SEQUENCE [LARGE SCALE GENOMIC DNA]</scope>
    <source>
        <strain evidence="3 5">BS2976</strain>
    </source>
</reference>
<dbReference type="AlphaFoldDB" id="A0A1H1J120"/>
<keyword evidence="2" id="KW-0732">Signal</keyword>
<proteinExistence type="predicted"/>
<gene>
    <name evidence="4" type="ORF">FIV39_00785</name>
    <name evidence="3" type="ORF">SAMN04490186_6583</name>
</gene>
<dbReference type="EMBL" id="VFES01000001">
    <property type="protein sequence ID" value="TWR69903.1"/>
    <property type="molecule type" value="Genomic_DNA"/>
</dbReference>
<evidence type="ECO:0000256" key="1">
    <source>
        <dbReference type="SAM" id="MobiDB-lite"/>
    </source>
</evidence>
<evidence type="ECO:0000256" key="2">
    <source>
        <dbReference type="SAM" id="SignalP"/>
    </source>
</evidence>
<accession>A0A1H1J120</accession>
<feature type="signal peptide" evidence="2">
    <location>
        <begin position="1"/>
        <end position="26"/>
    </location>
</feature>
<dbReference type="Proteomes" id="UP000317267">
    <property type="component" value="Unassembled WGS sequence"/>
</dbReference>
<dbReference type="Proteomes" id="UP000198740">
    <property type="component" value="Unassembled WGS sequence"/>
</dbReference>
<feature type="chain" id="PRO_5044371733" evidence="2">
    <location>
        <begin position="27"/>
        <end position="88"/>
    </location>
</feature>
<evidence type="ECO:0000313" key="6">
    <source>
        <dbReference type="Proteomes" id="UP000317267"/>
    </source>
</evidence>
<evidence type="ECO:0000313" key="4">
    <source>
        <dbReference type="EMBL" id="TWR69903.1"/>
    </source>
</evidence>
<sequence>MSIFQRVVLLIKVLVLMSLGMSAAWAHNPVQSQAGLSAVQSEQGKPLQLAKSEAEPGDQDQGGSKDDDDTTNDPDSDDPDDDDGDSQT</sequence>
<keyword evidence="5" id="KW-1185">Reference proteome</keyword>
<comment type="caution">
    <text evidence="4">The sequence shown here is derived from an EMBL/GenBank/DDBJ whole genome shotgun (WGS) entry which is preliminary data.</text>
</comment>
<protein>
    <submittedName>
        <fullName evidence="4">Uncharacterized protein</fullName>
    </submittedName>
</protein>
<name>A0A1H1J120_9PSED</name>
<dbReference type="OrthoDB" id="7033296at2"/>
<feature type="compositionally biased region" description="Acidic residues" evidence="1">
    <location>
        <begin position="66"/>
        <end position="88"/>
    </location>
</feature>
<reference evidence="4 6" key="2">
    <citation type="submission" date="2019-06" db="EMBL/GenBank/DDBJ databases">
        <title>Pseudomonas bimorpha sp. nov. isolated from bovine raw milk and skim milk concentrate.</title>
        <authorList>
            <person name="Hofmann K."/>
            <person name="Huptas C."/>
            <person name="Doll E."/>
            <person name="Scherer S."/>
            <person name="Wenning M."/>
        </authorList>
    </citation>
    <scope>NUCLEOTIDE SEQUENCE [LARGE SCALE GENOMIC DNA]</scope>
    <source>
        <strain evidence="4 6">DSM 17515</strain>
    </source>
</reference>
<feature type="region of interest" description="Disordered" evidence="1">
    <location>
        <begin position="35"/>
        <end position="88"/>
    </location>
</feature>
<organism evidence="4 6">
    <name type="scientific">Pseudomonas grimontii</name>
    <dbReference type="NCBI Taxonomy" id="129847"/>
    <lineage>
        <taxon>Bacteria</taxon>
        <taxon>Pseudomonadati</taxon>
        <taxon>Pseudomonadota</taxon>
        <taxon>Gammaproteobacteria</taxon>
        <taxon>Pseudomonadales</taxon>
        <taxon>Pseudomonadaceae</taxon>
        <taxon>Pseudomonas</taxon>
    </lineage>
</organism>
<evidence type="ECO:0000313" key="5">
    <source>
        <dbReference type="Proteomes" id="UP000198740"/>
    </source>
</evidence>